<evidence type="ECO:0000313" key="9">
    <source>
        <dbReference type="EMBL" id="OAY65252.1"/>
    </source>
</evidence>
<sequence length="236" mass="27264">MNLPLSNVATHPRIRDNINFHPFKNAIGAIDGTHIPVCRKEWAIVFSLSQGIYVTKYDGCRIIRPYFLLHLHWFGRIGCRYACSSMGVRYGGFTVLESKYYLVDLGYANTDQFLAPYRDERYHLSQFDTSTRARTHQNSRDLYNHRHAQLRNVVEKSFGILKKRFKILTQATPFSIKVQCLILMACYSKKPLRAMLAIQSLFQVEVMVRHEGSPCGALLLTNYGIIDPEEYCFDLV</sequence>
<keyword evidence="6" id="KW-0378">Hydrolase</keyword>
<dbReference type="GO" id="GO:0005634">
    <property type="term" value="C:nucleus"/>
    <property type="evidence" value="ECO:0007669"/>
    <property type="project" value="UniProtKB-SubCell"/>
</dbReference>
<evidence type="ECO:0000256" key="6">
    <source>
        <dbReference type="ARBA" id="ARBA00022801"/>
    </source>
</evidence>
<keyword evidence="5" id="KW-0479">Metal-binding</keyword>
<dbReference type="GO" id="GO:0016787">
    <property type="term" value="F:hydrolase activity"/>
    <property type="evidence" value="ECO:0007669"/>
    <property type="project" value="UniProtKB-KW"/>
</dbReference>
<dbReference type="PANTHER" id="PTHR22930">
    <property type="match status" value="1"/>
</dbReference>
<comment type="similarity">
    <text evidence="3">Belongs to the HARBI1 family.</text>
</comment>
<comment type="caution">
    <text evidence="9">The sequence shown here is derived from an EMBL/GenBank/DDBJ whole genome shotgun (WGS) entry which is preliminary data.</text>
</comment>
<evidence type="ECO:0000256" key="3">
    <source>
        <dbReference type="ARBA" id="ARBA00006958"/>
    </source>
</evidence>
<keyword evidence="7" id="KW-0539">Nucleus</keyword>
<evidence type="ECO:0000256" key="7">
    <source>
        <dbReference type="ARBA" id="ARBA00023242"/>
    </source>
</evidence>
<accession>A0A199UK37</accession>
<evidence type="ECO:0000256" key="5">
    <source>
        <dbReference type="ARBA" id="ARBA00022723"/>
    </source>
</evidence>
<protein>
    <recommendedName>
        <fullName evidence="8">DDE Tnp4 domain-containing protein</fullName>
    </recommendedName>
</protein>
<comment type="cofactor">
    <cofactor evidence="1">
        <name>a divalent metal cation</name>
        <dbReference type="ChEBI" id="CHEBI:60240"/>
    </cofactor>
</comment>
<dbReference type="GO" id="GO:0046872">
    <property type="term" value="F:metal ion binding"/>
    <property type="evidence" value="ECO:0007669"/>
    <property type="project" value="UniProtKB-KW"/>
</dbReference>
<evidence type="ECO:0000259" key="8">
    <source>
        <dbReference type="Pfam" id="PF13359"/>
    </source>
</evidence>
<dbReference type="Proteomes" id="UP000092600">
    <property type="component" value="Unassembled WGS sequence"/>
</dbReference>
<dbReference type="GO" id="GO:0004518">
    <property type="term" value="F:nuclease activity"/>
    <property type="evidence" value="ECO:0007669"/>
    <property type="project" value="UniProtKB-KW"/>
</dbReference>
<dbReference type="AlphaFoldDB" id="A0A199UK37"/>
<dbReference type="Pfam" id="PF13359">
    <property type="entry name" value="DDE_Tnp_4"/>
    <property type="match status" value="1"/>
</dbReference>
<reference evidence="9 10" key="1">
    <citation type="journal article" date="2016" name="DNA Res.">
        <title>The draft genome of MD-2 pineapple using hybrid error correction of long reads.</title>
        <authorList>
            <person name="Redwan R.M."/>
            <person name="Saidin A."/>
            <person name="Kumar S.V."/>
        </authorList>
    </citation>
    <scope>NUCLEOTIDE SEQUENCE [LARGE SCALE GENOMIC DNA]</scope>
    <source>
        <strain evidence="10">cv. MD2</strain>
        <tissue evidence="9">Leaf</tissue>
    </source>
</reference>
<evidence type="ECO:0000313" key="10">
    <source>
        <dbReference type="Proteomes" id="UP000092600"/>
    </source>
</evidence>
<feature type="domain" description="DDE Tnp4" evidence="8">
    <location>
        <begin position="95"/>
        <end position="186"/>
    </location>
</feature>
<proteinExistence type="inferred from homology"/>
<dbReference type="InterPro" id="IPR027806">
    <property type="entry name" value="HARBI1_dom"/>
</dbReference>
<name>A0A199UK37_ANACO</name>
<organism evidence="9 10">
    <name type="scientific">Ananas comosus</name>
    <name type="common">Pineapple</name>
    <name type="synonym">Ananas ananas</name>
    <dbReference type="NCBI Taxonomy" id="4615"/>
    <lineage>
        <taxon>Eukaryota</taxon>
        <taxon>Viridiplantae</taxon>
        <taxon>Streptophyta</taxon>
        <taxon>Embryophyta</taxon>
        <taxon>Tracheophyta</taxon>
        <taxon>Spermatophyta</taxon>
        <taxon>Magnoliopsida</taxon>
        <taxon>Liliopsida</taxon>
        <taxon>Poales</taxon>
        <taxon>Bromeliaceae</taxon>
        <taxon>Bromelioideae</taxon>
        <taxon>Ananas</taxon>
    </lineage>
</organism>
<evidence type="ECO:0000256" key="1">
    <source>
        <dbReference type="ARBA" id="ARBA00001968"/>
    </source>
</evidence>
<dbReference type="STRING" id="4615.A0A199UK37"/>
<dbReference type="InterPro" id="IPR045249">
    <property type="entry name" value="HARBI1-like"/>
</dbReference>
<comment type="subcellular location">
    <subcellularLocation>
        <location evidence="2">Nucleus</location>
    </subcellularLocation>
</comment>
<evidence type="ECO:0000256" key="4">
    <source>
        <dbReference type="ARBA" id="ARBA00022722"/>
    </source>
</evidence>
<dbReference type="EMBL" id="LSRQ01007110">
    <property type="protein sequence ID" value="OAY65252.1"/>
    <property type="molecule type" value="Genomic_DNA"/>
</dbReference>
<evidence type="ECO:0000256" key="2">
    <source>
        <dbReference type="ARBA" id="ARBA00004123"/>
    </source>
</evidence>
<keyword evidence="4" id="KW-0540">Nuclease</keyword>
<dbReference type="PANTHER" id="PTHR22930:SF259">
    <property type="entry name" value="OS08G0106900 PROTEIN"/>
    <property type="match status" value="1"/>
</dbReference>
<feature type="non-terminal residue" evidence="9">
    <location>
        <position position="236"/>
    </location>
</feature>
<gene>
    <name evidence="9" type="ORF">ACMD2_16584</name>
</gene>